<dbReference type="AlphaFoldDB" id="A0A8X6S3L9"/>
<evidence type="ECO:0000313" key="1">
    <source>
        <dbReference type="EMBL" id="GFY05176.1"/>
    </source>
</evidence>
<sequence>MLNGIPDVLEDFSGQSCGSWLFLVYETPVPSIEDLVVHLSVASGRLCDMPGAFQNVRDPIQNRLQDSESSLPPPSVSVW</sequence>
<accession>A0A8X6S3L9</accession>
<organism evidence="1 2">
    <name type="scientific">Trichonephila clavipes</name>
    <name type="common">Golden silk orbweaver</name>
    <name type="synonym">Nephila clavipes</name>
    <dbReference type="NCBI Taxonomy" id="2585209"/>
    <lineage>
        <taxon>Eukaryota</taxon>
        <taxon>Metazoa</taxon>
        <taxon>Ecdysozoa</taxon>
        <taxon>Arthropoda</taxon>
        <taxon>Chelicerata</taxon>
        <taxon>Arachnida</taxon>
        <taxon>Araneae</taxon>
        <taxon>Araneomorphae</taxon>
        <taxon>Entelegynae</taxon>
        <taxon>Araneoidea</taxon>
        <taxon>Nephilidae</taxon>
        <taxon>Trichonephila</taxon>
    </lineage>
</organism>
<protein>
    <submittedName>
        <fullName evidence="1">Uncharacterized protein</fullName>
    </submittedName>
</protein>
<evidence type="ECO:0000313" key="2">
    <source>
        <dbReference type="Proteomes" id="UP000887159"/>
    </source>
</evidence>
<dbReference type="Proteomes" id="UP000887159">
    <property type="component" value="Unassembled WGS sequence"/>
</dbReference>
<comment type="caution">
    <text evidence="1">The sequence shown here is derived from an EMBL/GenBank/DDBJ whole genome shotgun (WGS) entry which is preliminary data.</text>
</comment>
<keyword evidence="2" id="KW-1185">Reference proteome</keyword>
<name>A0A8X6S3L9_TRICX</name>
<dbReference type="EMBL" id="BMAU01021250">
    <property type="protein sequence ID" value="GFY05176.1"/>
    <property type="molecule type" value="Genomic_DNA"/>
</dbReference>
<gene>
    <name evidence="1" type="ORF">TNCV_2206221</name>
</gene>
<reference evidence="1" key="1">
    <citation type="submission" date="2020-08" db="EMBL/GenBank/DDBJ databases">
        <title>Multicomponent nature underlies the extraordinary mechanical properties of spider dragline silk.</title>
        <authorList>
            <person name="Kono N."/>
            <person name="Nakamura H."/>
            <person name="Mori M."/>
            <person name="Yoshida Y."/>
            <person name="Ohtoshi R."/>
            <person name="Malay A.D."/>
            <person name="Moran D.A.P."/>
            <person name="Tomita M."/>
            <person name="Numata K."/>
            <person name="Arakawa K."/>
        </authorList>
    </citation>
    <scope>NUCLEOTIDE SEQUENCE</scope>
</reference>
<proteinExistence type="predicted"/>